<dbReference type="GO" id="GO:0005524">
    <property type="term" value="F:ATP binding"/>
    <property type="evidence" value="ECO:0007669"/>
    <property type="project" value="InterPro"/>
</dbReference>
<dbReference type="InterPro" id="IPR002815">
    <property type="entry name" value="Spo11/TopoVI_A"/>
</dbReference>
<evidence type="ECO:0000313" key="13">
    <source>
        <dbReference type="EMBL" id="PNS21208.1"/>
    </source>
</evidence>
<dbReference type="PANTHER" id="PTHR10848">
    <property type="entry name" value="MEIOTIC RECOMBINATION PROTEIN SPO11"/>
    <property type="match status" value="1"/>
</dbReference>
<dbReference type="InterPro" id="IPR036388">
    <property type="entry name" value="WH-like_DNA-bd_sf"/>
</dbReference>
<dbReference type="InterPro" id="IPR036078">
    <property type="entry name" value="Spo11/TopoVI_A_sf"/>
</dbReference>
<dbReference type="Gene3D" id="3.40.1360.10">
    <property type="match status" value="1"/>
</dbReference>
<accession>A0A2K1R1P1</accession>
<dbReference type="OrthoDB" id="5377392at2759"/>
<dbReference type="AlphaFoldDB" id="A0A2K1R1P1"/>
<gene>
    <name evidence="13" type="ORF">CAC42_3546</name>
</gene>
<evidence type="ECO:0000256" key="2">
    <source>
        <dbReference type="ARBA" id="ARBA00001946"/>
    </source>
</evidence>
<proteinExistence type="inferred from homology"/>
<dbReference type="STRING" id="2082308.A0A2K1R1P1"/>
<evidence type="ECO:0000256" key="9">
    <source>
        <dbReference type="ARBA" id="ARBA00023235"/>
    </source>
</evidence>
<dbReference type="Proteomes" id="UP000243797">
    <property type="component" value="Unassembled WGS sequence"/>
</dbReference>
<dbReference type="EMBL" id="NKHZ01000012">
    <property type="protein sequence ID" value="PNS21208.1"/>
    <property type="molecule type" value="Genomic_DNA"/>
</dbReference>
<dbReference type="GO" id="GO:0003677">
    <property type="term" value="F:DNA binding"/>
    <property type="evidence" value="ECO:0007669"/>
    <property type="project" value="UniProtKB-UniRule"/>
</dbReference>
<evidence type="ECO:0000313" key="14">
    <source>
        <dbReference type="Proteomes" id="UP000243797"/>
    </source>
</evidence>
<dbReference type="GO" id="GO:0000706">
    <property type="term" value="P:meiotic DNA double-strand break processing"/>
    <property type="evidence" value="ECO:0007669"/>
    <property type="project" value="TreeGrafter"/>
</dbReference>
<evidence type="ECO:0000256" key="7">
    <source>
        <dbReference type="ARBA" id="ARBA00023029"/>
    </source>
</evidence>
<evidence type="ECO:0000259" key="11">
    <source>
        <dbReference type="Pfam" id="PF04406"/>
    </source>
</evidence>
<dbReference type="PRINTS" id="PR01550">
    <property type="entry name" value="TOP6AFAMILY"/>
</dbReference>
<dbReference type="InterPro" id="IPR013049">
    <property type="entry name" value="Spo11/TopoVI_A_N"/>
</dbReference>
<dbReference type="GO" id="GO:0046872">
    <property type="term" value="F:metal ion binding"/>
    <property type="evidence" value="ECO:0007669"/>
    <property type="project" value="UniProtKB-KW"/>
</dbReference>
<dbReference type="GO" id="GO:0000228">
    <property type="term" value="C:nuclear chromosome"/>
    <property type="evidence" value="ECO:0007669"/>
    <property type="project" value="TreeGrafter"/>
</dbReference>
<protein>
    <recommendedName>
        <fullName evidence="4">DNA topoisomerase (ATP-hydrolyzing)</fullName>
        <ecNumber evidence="4">5.6.2.2</ecNumber>
    </recommendedName>
</protein>
<evidence type="ECO:0000256" key="8">
    <source>
        <dbReference type="ARBA" id="ARBA00023125"/>
    </source>
</evidence>
<dbReference type="InParanoid" id="A0A2K1R1P1"/>
<keyword evidence="8 10" id="KW-0238">DNA-binding</keyword>
<reference evidence="13 14" key="1">
    <citation type="submission" date="2017-06" db="EMBL/GenBank/DDBJ databases">
        <title>Draft genome sequence of a variant of Elsinoe murrayae.</title>
        <authorList>
            <person name="Cheng Q."/>
        </authorList>
    </citation>
    <scope>NUCLEOTIDE SEQUENCE [LARGE SCALE GENOMIC DNA]</scope>
    <source>
        <strain evidence="13 14">CQ-2017a</strain>
    </source>
</reference>
<comment type="cofactor">
    <cofactor evidence="2">
        <name>Mg(2+)</name>
        <dbReference type="ChEBI" id="CHEBI:18420"/>
    </cofactor>
</comment>
<feature type="domain" description="Spo11/DNA topoisomerase VI subunit A N-terminal" evidence="11">
    <location>
        <begin position="169"/>
        <end position="230"/>
    </location>
</feature>
<comment type="caution">
    <text evidence="13">The sequence shown here is derived from an EMBL/GenBank/DDBJ whole genome shotgun (WGS) entry which is preliminary data.</text>
</comment>
<dbReference type="CDD" id="cd00223">
    <property type="entry name" value="TOPRIM_TopoIIB_SPO"/>
    <property type="match status" value="1"/>
</dbReference>
<sequence length="461" mass="50627">MSLFSDDALPADSAELVEETPVFVIRRNGMSPDYNEDPSELPCCAGETVVNLSIPGDNYFEIDSGHCEAPMLLHPPSSTSAGAYGFHEDVNVSLHPARAGHSLAISQDSVRNHVRNRIDEIFESVDEQACTSCQQLTFSLRPIRNVQAQPSSVARHSFTFPGTTAEDSWRFAVVVKMLDLIRDALRDDVTISKRDLFYQDPALFGSQSTIDRYVDSIAAAFGVRRAELNVIAVAKGLIAGAVTLNYSDGSSMGAGGDVDVRLISTSGECLSASMNQVKSILVVEKEATFNSILNSDTWQHVKDWTVMLTGKGYPDFATRHLLRRLAHPSPFNGFRNLPVYTLTDFDPDGIAIANTYKHGSLRLANQSNEIQTPGAQRLGLGRAHIDDGHGMPQTLLPMSTRDRRKAKHLLKRMVDMKSLQQDVADLQIMLMLNIKAELQIVDEVPEGLARLLASVVRFGSE</sequence>
<dbReference type="InterPro" id="IPR034136">
    <property type="entry name" value="TOPRIM_Topo6A/Spo11"/>
</dbReference>
<dbReference type="PROSITE" id="PS52041">
    <property type="entry name" value="TOPO_IIB"/>
    <property type="match status" value="1"/>
</dbReference>
<dbReference type="GO" id="GO:0042138">
    <property type="term" value="P:meiotic DNA double-strand break formation"/>
    <property type="evidence" value="ECO:0007669"/>
    <property type="project" value="TreeGrafter"/>
</dbReference>
<dbReference type="EC" id="5.6.2.2" evidence="4"/>
<evidence type="ECO:0000256" key="3">
    <source>
        <dbReference type="ARBA" id="ARBA00006559"/>
    </source>
</evidence>
<comment type="catalytic activity">
    <reaction evidence="1 10">
        <text>ATP-dependent breakage, passage and rejoining of double-stranded DNA.</text>
        <dbReference type="EC" id="5.6.2.2"/>
    </reaction>
</comment>
<keyword evidence="7 10" id="KW-0799">Topoisomerase</keyword>
<dbReference type="PANTHER" id="PTHR10848:SF0">
    <property type="entry name" value="MEIOTIC RECOMBINATION PROTEIN SPO11"/>
    <property type="match status" value="1"/>
</dbReference>
<dbReference type="GO" id="GO:0007131">
    <property type="term" value="P:reciprocal meiotic recombination"/>
    <property type="evidence" value="ECO:0007669"/>
    <property type="project" value="TreeGrafter"/>
</dbReference>
<name>A0A2K1R1P1_9PEZI</name>
<feature type="active site" description="O-(5'-phospho-DNA)-tyrosine intermediate" evidence="10">
    <location>
        <position position="198"/>
    </location>
</feature>
<dbReference type="FunCoup" id="A0A2K1R1P1">
    <property type="interactions" value="762"/>
</dbReference>
<organism evidence="13 14">
    <name type="scientific">Sphaceloma murrayae</name>
    <dbReference type="NCBI Taxonomy" id="2082308"/>
    <lineage>
        <taxon>Eukaryota</taxon>
        <taxon>Fungi</taxon>
        <taxon>Dikarya</taxon>
        <taxon>Ascomycota</taxon>
        <taxon>Pezizomycotina</taxon>
        <taxon>Dothideomycetes</taxon>
        <taxon>Dothideomycetidae</taxon>
        <taxon>Myriangiales</taxon>
        <taxon>Elsinoaceae</taxon>
        <taxon>Sphaceloma</taxon>
    </lineage>
</organism>
<dbReference type="Pfam" id="PF21180">
    <property type="entry name" value="TOP6A-Spo11_Toprim"/>
    <property type="match status" value="1"/>
</dbReference>
<evidence type="ECO:0000256" key="5">
    <source>
        <dbReference type="ARBA" id="ARBA00022723"/>
    </source>
</evidence>
<evidence type="ECO:0000256" key="10">
    <source>
        <dbReference type="PROSITE-ProRule" id="PRU01385"/>
    </source>
</evidence>
<comment type="similarity">
    <text evidence="3 10">Belongs to the TOP6A family.</text>
</comment>
<dbReference type="GO" id="GO:0003918">
    <property type="term" value="F:DNA topoisomerase type II (double strand cut, ATP-hydrolyzing) activity"/>
    <property type="evidence" value="ECO:0007669"/>
    <property type="project" value="UniProtKB-UniRule"/>
</dbReference>
<keyword evidence="9 10" id="KW-0413">Isomerase</keyword>
<evidence type="ECO:0000256" key="1">
    <source>
        <dbReference type="ARBA" id="ARBA00000185"/>
    </source>
</evidence>
<evidence type="ECO:0000256" key="4">
    <source>
        <dbReference type="ARBA" id="ARBA00012895"/>
    </source>
</evidence>
<evidence type="ECO:0000256" key="6">
    <source>
        <dbReference type="ARBA" id="ARBA00022842"/>
    </source>
</evidence>
<keyword evidence="6" id="KW-0460">Magnesium</keyword>
<keyword evidence="14" id="KW-1185">Reference proteome</keyword>
<dbReference type="Gene3D" id="1.10.10.10">
    <property type="entry name" value="Winged helix-like DNA-binding domain superfamily/Winged helix DNA-binding domain"/>
    <property type="match status" value="1"/>
</dbReference>
<evidence type="ECO:0000259" key="12">
    <source>
        <dbReference type="Pfam" id="PF21180"/>
    </source>
</evidence>
<keyword evidence="5" id="KW-0479">Metal-binding</keyword>
<dbReference type="Pfam" id="PF04406">
    <property type="entry name" value="TP6A_N"/>
    <property type="match status" value="1"/>
</dbReference>
<feature type="domain" description="Topoisomerase 6 subunit A/Spo11 TOPRIM" evidence="12">
    <location>
        <begin position="280"/>
        <end position="442"/>
    </location>
</feature>
<dbReference type="SUPFAM" id="SSF56726">
    <property type="entry name" value="DNA topoisomerase IV, alpha subunit"/>
    <property type="match status" value="1"/>
</dbReference>